<dbReference type="SUPFAM" id="SSF143120">
    <property type="entry name" value="YefM-like"/>
    <property type="match status" value="1"/>
</dbReference>
<dbReference type="InterPro" id="IPR006442">
    <property type="entry name" value="Antitoxin_Phd/YefM"/>
</dbReference>
<protein>
    <recommendedName>
        <fullName evidence="2">Antitoxin</fullName>
    </recommendedName>
</protein>
<evidence type="ECO:0000256" key="1">
    <source>
        <dbReference type="ARBA" id="ARBA00009981"/>
    </source>
</evidence>
<evidence type="ECO:0000313" key="3">
    <source>
        <dbReference type="EMBL" id="MEJ8846828.1"/>
    </source>
</evidence>
<reference evidence="3 4" key="1">
    <citation type="submission" date="2024-03" db="EMBL/GenBank/DDBJ databases">
        <title>Novel species of the genus Variovorax.</title>
        <authorList>
            <person name="Liu Q."/>
            <person name="Xin Y.-H."/>
        </authorList>
    </citation>
    <scope>NUCLEOTIDE SEQUENCE [LARGE SCALE GENOMIC DNA]</scope>
    <source>
        <strain evidence="3 4">KACC 18900</strain>
    </source>
</reference>
<comment type="function">
    <text evidence="2">Antitoxin component of a type II toxin-antitoxin (TA) system.</text>
</comment>
<comment type="similarity">
    <text evidence="1 2">Belongs to the phD/YefM antitoxin family.</text>
</comment>
<sequence>MDWSIAQAKQQFSEVVRLTAEEPQAIYNRSTPVAMMIAADEFEQFRQWKERQAGNPLVDSLAHLRAGLVAAGFDGIELEPRPTEGRPNAFEQMLDDEYGLAPTPAAAAVRKARARGTR</sequence>
<accession>A0ABU8WH40</accession>
<dbReference type="InterPro" id="IPR036165">
    <property type="entry name" value="YefM-like_sf"/>
</dbReference>
<dbReference type="RefSeq" id="WP_340341968.1">
    <property type="nucleotide sequence ID" value="NZ_JBBKZT010000003.1"/>
</dbReference>
<gene>
    <name evidence="3" type="ORF">WKW82_09220</name>
</gene>
<dbReference type="Gene3D" id="3.40.1620.10">
    <property type="entry name" value="YefM-like domain"/>
    <property type="match status" value="1"/>
</dbReference>
<keyword evidence="4" id="KW-1185">Reference proteome</keyword>
<name>A0ABU8WH40_9BURK</name>
<dbReference type="EMBL" id="JBBKZT010000003">
    <property type="protein sequence ID" value="MEJ8846828.1"/>
    <property type="molecule type" value="Genomic_DNA"/>
</dbReference>
<evidence type="ECO:0000313" key="4">
    <source>
        <dbReference type="Proteomes" id="UP001385892"/>
    </source>
</evidence>
<dbReference type="NCBIfam" id="TIGR01552">
    <property type="entry name" value="phd_fam"/>
    <property type="match status" value="1"/>
</dbReference>
<dbReference type="Pfam" id="PF02604">
    <property type="entry name" value="PhdYeFM_antitox"/>
    <property type="match status" value="1"/>
</dbReference>
<organism evidence="3 4">
    <name type="scientific">Variovorax rhizosphaerae</name>
    <dbReference type="NCBI Taxonomy" id="1836200"/>
    <lineage>
        <taxon>Bacteria</taxon>
        <taxon>Pseudomonadati</taxon>
        <taxon>Pseudomonadota</taxon>
        <taxon>Betaproteobacteria</taxon>
        <taxon>Burkholderiales</taxon>
        <taxon>Comamonadaceae</taxon>
        <taxon>Variovorax</taxon>
    </lineage>
</organism>
<proteinExistence type="inferred from homology"/>
<evidence type="ECO:0000256" key="2">
    <source>
        <dbReference type="RuleBase" id="RU362080"/>
    </source>
</evidence>
<dbReference type="Proteomes" id="UP001385892">
    <property type="component" value="Unassembled WGS sequence"/>
</dbReference>
<comment type="caution">
    <text evidence="3">The sequence shown here is derived from an EMBL/GenBank/DDBJ whole genome shotgun (WGS) entry which is preliminary data.</text>
</comment>